<comment type="similarity">
    <text evidence="2">Belongs to the CREG family.</text>
</comment>
<feature type="chain" id="PRO_5034327831" evidence="6">
    <location>
        <begin position="19"/>
        <end position="172"/>
    </location>
</feature>
<proteinExistence type="inferred from homology"/>
<name>A0A8C3CKL7_CAIMO</name>
<dbReference type="InterPro" id="IPR012349">
    <property type="entry name" value="Split_barrel_FMN-bd"/>
</dbReference>
<dbReference type="PANTHER" id="PTHR13343:SF15">
    <property type="entry name" value="PROTEIN CREG2"/>
    <property type="match status" value="1"/>
</dbReference>
<comment type="subcellular location">
    <subcellularLocation>
        <location evidence="1">Secreted</location>
    </subcellularLocation>
</comment>
<dbReference type="PANTHER" id="PTHR13343">
    <property type="entry name" value="CREG1 PROTEIN"/>
    <property type="match status" value="1"/>
</dbReference>
<keyword evidence="4 6" id="KW-0732">Signal</keyword>
<dbReference type="Gene3D" id="2.30.110.10">
    <property type="entry name" value="Electron Transport, Fmn-binding Protein, Chain A"/>
    <property type="match status" value="1"/>
</dbReference>
<dbReference type="GO" id="GO:0012505">
    <property type="term" value="C:endomembrane system"/>
    <property type="evidence" value="ECO:0007669"/>
    <property type="project" value="UniProtKB-ARBA"/>
</dbReference>
<evidence type="ECO:0000256" key="2">
    <source>
        <dbReference type="ARBA" id="ARBA00009230"/>
    </source>
</evidence>
<evidence type="ECO:0000256" key="3">
    <source>
        <dbReference type="ARBA" id="ARBA00022525"/>
    </source>
</evidence>
<dbReference type="InterPro" id="IPR055343">
    <property type="entry name" value="CREG_beta-barrel"/>
</dbReference>
<evidence type="ECO:0000256" key="4">
    <source>
        <dbReference type="ARBA" id="ARBA00022729"/>
    </source>
</evidence>
<dbReference type="SUPFAM" id="SSF50475">
    <property type="entry name" value="FMN-binding split barrel"/>
    <property type="match status" value="1"/>
</dbReference>
<keyword evidence="5" id="KW-0325">Glycoprotein</keyword>
<keyword evidence="3" id="KW-0964">Secreted</keyword>
<feature type="signal peptide" evidence="6">
    <location>
        <begin position="1"/>
        <end position="18"/>
    </location>
</feature>
<dbReference type="Ensembl" id="ENSCMMT00000024024.1">
    <property type="protein sequence ID" value="ENSCMMP00000021932.1"/>
    <property type="gene ID" value="ENSCMMG00000013800.1"/>
</dbReference>
<evidence type="ECO:0000259" key="7">
    <source>
        <dbReference type="Pfam" id="PF13883"/>
    </source>
</evidence>
<dbReference type="Proteomes" id="UP000694556">
    <property type="component" value="Chromosome 1"/>
</dbReference>
<protein>
    <submittedName>
        <fullName evidence="8">Cellular repressor of E1A stimulated genes 2</fullName>
    </submittedName>
</protein>
<reference evidence="8" key="1">
    <citation type="submission" date="2018-09" db="EMBL/GenBank/DDBJ databases">
        <title>Common duck and Muscovy duck high density SNP chip.</title>
        <authorList>
            <person name="Vignal A."/>
            <person name="Thebault N."/>
            <person name="Warren W.C."/>
        </authorList>
    </citation>
    <scope>NUCLEOTIDE SEQUENCE [LARGE SCALE GENOMIC DNA]</scope>
</reference>
<dbReference type="GO" id="GO:0005615">
    <property type="term" value="C:extracellular space"/>
    <property type="evidence" value="ECO:0007669"/>
    <property type="project" value="TreeGrafter"/>
</dbReference>
<evidence type="ECO:0000256" key="6">
    <source>
        <dbReference type="SAM" id="SignalP"/>
    </source>
</evidence>
<dbReference type="FunFam" id="2.30.110.10:FF:000004">
    <property type="entry name" value="Cellular repressor of E1A-stimulated genes 1"/>
    <property type="match status" value="1"/>
</dbReference>
<accession>A0A8C3CKL7</accession>
<dbReference type="GO" id="GO:0005737">
    <property type="term" value="C:cytoplasm"/>
    <property type="evidence" value="ECO:0007669"/>
    <property type="project" value="UniProtKB-ARBA"/>
</dbReference>
<keyword evidence="9" id="KW-1185">Reference proteome</keyword>
<reference evidence="8" key="3">
    <citation type="submission" date="2025-09" db="UniProtKB">
        <authorList>
            <consortium name="Ensembl"/>
        </authorList>
    </citation>
    <scope>IDENTIFICATION</scope>
</reference>
<evidence type="ECO:0000313" key="8">
    <source>
        <dbReference type="Ensembl" id="ENSCMMP00000021932.1"/>
    </source>
</evidence>
<evidence type="ECO:0000256" key="1">
    <source>
        <dbReference type="ARBA" id="ARBA00004613"/>
    </source>
</evidence>
<evidence type="ECO:0000313" key="9">
    <source>
        <dbReference type="Proteomes" id="UP000694556"/>
    </source>
</evidence>
<sequence>NLLRTWLLAAWQDGLVAATPPRAEGFADLQMCLWILQIRGIPFGNCLLISDGPVNNSTGIPFFYVTLKDNVVVDLPKDPVASLTLPEADGNFCRKNVVDPEDPRCARLTLTGQMVTVPPEEREFAKQAMFSRHLVIRKWPCSYEWFFMKMNIEHIWLLSWYGGVSAVPEKST</sequence>
<evidence type="ECO:0000256" key="5">
    <source>
        <dbReference type="ARBA" id="ARBA00023180"/>
    </source>
</evidence>
<feature type="domain" description="CREG-like beta-barrel" evidence="7">
    <location>
        <begin position="37"/>
        <end position="170"/>
    </location>
</feature>
<dbReference type="Pfam" id="PF13883">
    <property type="entry name" value="CREG_beta-barrel"/>
    <property type="match status" value="1"/>
</dbReference>
<reference evidence="8" key="2">
    <citation type="submission" date="2025-08" db="UniProtKB">
        <authorList>
            <consortium name="Ensembl"/>
        </authorList>
    </citation>
    <scope>IDENTIFICATION</scope>
</reference>
<dbReference type="AlphaFoldDB" id="A0A8C3CKL7"/>
<organism evidence="8 9">
    <name type="scientific">Cairina moschata</name>
    <name type="common">Muscovy duck</name>
    <dbReference type="NCBI Taxonomy" id="8855"/>
    <lineage>
        <taxon>Eukaryota</taxon>
        <taxon>Metazoa</taxon>
        <taxon>Chordata</taxon>
        <taxon>Craniata</taxon>
        <taxon>Vertebrata</taxon>
        <taxon>Euteleostomi</taxon>
        <taxon>Archelosauria</taxon>
        <taxon>Archosauria</taxon>
        <taxon>Dinosauria</taxon>
        <taxon>Saurischia</taxon>
        <taxon>Theropoda</taxon>
        <taxon>Coelurosauria</taxon>
        <taxon>Aves</taxon>
        <taxon>Neognathae</taxon>
        <taxon>Galloanserae</taxon>
        <taxon>Anseriformes</taxon>
        <taxon>Anatidae</taxon>
        <taxon>Anatinae</taxon>
        <taxon>Cairina</taxon>
    </lineage>
</organism>